<proteinExistence type="predicted"/>
<evidence type="ECO:0000313" key="4">
    <source>
        <dbReference type="Proteomes" id="UP000004200"/>
    </source>
</evidence>
<evidence type="ECO:0000256" key="1">
    <source>
        <dbReference type="SAM" id="MobiDB-lite"/>
    </source>
</evidence>
<evidence type="ECO:0000313" key="3">
    <source>
        <dbReference type="EMBL" id="EGV30487.1"/>
    </source>
</evidence>
<name>G2E325_9GAMM</name>
<dbReference type="PATRIC" id="fig|765913.3.peg.2743"/>
<evidence type="ECO:0000256" key="2">
    <source>
        <dbReference type="SAM" id="Phobius"/>
    </source>
</evidence>
<dbReference type="EMBL" id="AFWT01000018">
    <property type="protein sequence ID" value="EGV30487.1"/>
    <property type="molecule type" value="Genomic_DNA"/>
</dbReference>
<protein>
    <recommendedName>
        <fullName evidence="5">MotA/TolQ/ExbB proton channel domain-containing protein</fullName>
    </recommendedName>
</protein>
<reference evidence="3 4" key="1">
    <citation type="submission" date="2011-06" db="EMBL/GenBank/DDBJ databases">
        <title>The draft genome of Thiorhodococcus drewsii AZ1.</title>
        <authorList>
            <consortium name="US DOE Joint Genome Institute (JGI-PGF)"/>
            <person name="Lucas S."/>
            <person name="Han J."/>
            <person name="Lapidus A."/>
            <person name="Cheng J.-F."/>
            <person name="Goodwin L."/>
            <person name="Pitluck S."/>
            <person name="Peters L."/>
            <person name="Land M.L."/>
            <person name="Hauser L."/>
            <person name="Vogl K."/>
            <person name="Liu Z."/>
            <person name="Imhoff J."/>
            <person name="Thiel V."/>
            <person name="Frigaard N.-U."/>
            <person name="Bryant D.A."/>
            <person name="Woyke T.J."/>
        </authorList>
    </citation>
    <scope>NUCLEOTIDE SEQUENCE [LARGE SCALE GENOMIC DNA]</scope>
    <source>
        <strain evidence="3 4">AZ1</strain>
    </source>
</reference>
<feature type="region of interest" description="Disordered" evidence="1">
    <location>
        <begin position="348"/>
        <end position="367"/>
    </location>
</feature>
<feature type="compositionally biased region" description="Basic and acidic residues" evidence="1">
    <location>
        <begin position="350"/>
        <end position="367"/>
    </location>
</feature>
<feature type="transmembrane region" description="Helical" evidence="2">
    <location>
        <begin position="20"/>
        <end position="41"/>
    </location>
</feature>
<dbReference type="STRING" id="765913.ThidrDRAFT_2688"/>
<dbReference type="Proteomes" id="UP000004200">
    <property type="component" value="Unassembled WGS sequence"/>
</dbReference>
<evidence type="ECO:0008006" key="5">
    <source>
        <dbReference type="Google" id="ProtNLM"/>
    </source>
</evidence>
<feature type="transmembrane region" description="Helical" evidence="2">
    <location>
        <begin position="93"/>
        <end position="112"/>
    </location>
</feature>
<keyword evidence="4" id="KW-1185">Reference proteome</keyword>
<accession>G2E325</accession>
<dbReference type="AlphaFoldDB" id="G2E325"/>
<keyword evidence="2" id="KW-0812">Transmembrane</keyword>
<organism evidence="3 4">
    <name type="scientific">Thiorhodococcus drewsii AZ1</name>
    <dbReference type="NCBI Taxonomy" id="765913"/>
    <lineage>
        <taxon>Bacteria</taxon>
        <taxon>Pseudomonadati</taxon>
        <taxon>Pseudomonadota</taxon>
        <taxon>Gammaproteobacteria</taxon>
        <taxon>Chromatiales</taxon>
        <taxon>Chromatiaceae</taxon>
        <taxon>Thiorhodococcus</taxon>
    </lineage>
</organism>
<dbReference type="RefSeq" id="WP_007041401.1">
    <property type="nucleotide sequence ID" value="NZ_AFWT01000018.1"/>
</dbReference>
<keyword evidence="2" id="KW-1133">Transmembrane helix</keyword>
<feature type="transmembrane region" description="Helical" evidence="2">
    <location>
        <begin position="53"/>
        <end position="73"/>
    </location>
</feature>
<keyword evidence="2" id="KW-0472">Membrane</keyword>
<dbReference type="eggNOG" id="COG0497">
    <property type="taxonomic scope" value="Bacteria"/>
</dbReference>
<comment type="caution">
    <text evidence="3">The sequence shown here is derived from an EMBL/GenBank/DDBJ whole genome shotgun (WGS) entry which is preliminary data.</text>
</comment>
<sequence length="367" mass="40506">MFESIAFGIVNTLERMDSTTVTGLFTLVMAGLFVIALAAIARRRAVAFYQSTPTLLTTIGILGTFLGIAIGLLDFDSSRIEYSIPLLLNGLKLAFTTSIIGILLSASLRLILSLRRDDRTASQQSAPADSETEAEAPDQLLGLLQQQSRLAEAQLISSQQLVERMGLLDERLVETLERHHREQLAAFSDFATQLSELGSRQLIAALESVIHDFNTNLGEQFGENFRRLDGAVEKLLVWQDQYKDHMDALGRQLDRATEGVAQSESSLQALTQQARQISSHMADQETAMQGLRRETLELESVLGSIADLRERAQEAFPAIDTRLKTMLESIEGAVLTALNAQQRLNQLSGEARHHTEPHLDLVGRARA</sequence>
<gene>
    <name evidence="3" type="ORF">ThidrDRAFT_2688</name>
</gene>